<sequence>MGKPTAEDYTELRMVAERYVDAVNRFDPEAWGETWAPDGEWTTSEVRKGRENMVEVWTNIMESIDMVFMKVYSGVIDDVSGDTASGRWYLGEFLHRAGGTSENCICYDDTYRRIDGQWYIQTRKFVAVYRGETGLTAEGFKSEFRGLGVSA</sequence>
<protein>
    <recommendedName>
        <fullName evidence="1">SnoaL-like domain-containing protein</fullName>
    </recommendedName>
</protein>
<proteinExistence type="predicted"/>
<dbReference type="Pfam" id="PF13577">
    <property type="entry name" value="SnoaL_4"/>
    <property type="match status" value="1"/>
</dbReference>
<dbReference type="SUPFAM" id="SSF54427">
    <property type="entry name" value="NTF2-like"/>
    <property type="match status" value="1"/>
</dbReference>
<dbReference type="InterPro" id="IPR032710">
    <property type="entry name" value="NTF2-like_dom_sf"/>
</dbReference>
<organism evidence="2">
    <name type="scientific">marine metagenome</name>
    <dbReference type="NCBI Taxonomy" id="408172"/>
    <lineage>
        <taxon>unclassified sequences</taxon>
        <taxon>metagenomes</taxon>
        <taxon>ecological metagenomes</taxon>
    </lineage>
</organism>
<accession>A0A382IGY0</accession>
<dbReference type="Gene3D" id="3.10.450.50">
    <property type="match status" value="1"/>
</dbReference>
<name>A0A382IGY0_9ZZZZ</name>
<reference evidence="2" key="1">
    <citation type="submission" date="2018-05" db="EMBL/GenBank/DDBJ databases">
        <authorList>
            <person name="Lanie J.A."/>
            <person name="Ng W.-L."/>
            <person name="Kazmierczak K.M."/>
            <person name="Andrzejewski T.M."/>
            <person name="Davidsen T.M."/>
            <person name="Wayne K.J."/>
            <person name="Tettelin H."/>
            <person name="Glass J.I."/>
            <person name="Rusch D."/>
            <person name="Podicherti R."/>
            <person name="Tsui H.-C.T."/>
            <person name="Winkler M.E."/>
        </authorList>
    </citation>
    <scope>NUCLEOTIDE SEQUENCE</scope>
</reference>
<evidence type="ECO:0000313" key="2">
    <source>
        <dbReference type="EMBL" id="SVB98886.1"/>
    </source>
</evidence>
<gene>
    <name evidence="2" type="ORF">METZ01_LOCUS251740</name>
</gene>
<dbReference type="AlphaFoldDB" id="A0A382IGY0"/>
<dbReference type="InterPro" id="IPR037401">
    <property type="entry name" value="SnoaL-like"/>
</dbReference>
<dbReference type="EMBL" id="UINC01067322">
    <property type="protein sequence ID" value="SVB98886.1"/>
    <property type="molecule type" value="Genomic_DNA"/>
</dbReference>
<evidence type="ECO:0000259" key="1">
    <source>
        <dbReference type="Pfam" id="PF13577"/>
    </source>
</evidence>
<feature type="domain" description="SnoaL-like" evidence="1">
    <location>
        <begin position="5"/>
        <end position="124"/>
    </location>
</feature>